<reference evidence="1" key="2">
    <citation type="journal article" date="2023" name="BMC Genomics">
        <title>Pest status, molecular evolution, and epigenetic factors derived from the genome assembly of Frankliniella fusca, a thysanopteran phytovirus vector.</title>
        <authorList>
            <person name="Catto M.A."/>
            <person name="Labadie P.E."/>
            <person name="Jacobson A.L."/>
            <person name="Kennedy G.G."/>
            <person name="Srinivasan R."/>
            <person name="Hunt B.G."/>
        </authorList>
    </citation>
    <scope>NUCLEOTIDE SEQUENCE</scope>
    <source>
        <strain evidence="1">PL_HMW_Pooled</strain>
    </source>
</reference>
<reference evidence="1" key="1">
    <citation type="submission" date="2021-07" db="EMBL/GenBank/DDBJ databases">
        <authorList>
            <person name="Catto M.A."/>
            <person name="Jacobson A."/>
            <person name="Kennedy G."/>
            <person name="Labadie P."/>
            <person name="Hunt B.G."/>
            <person name="Srinivasan R."/>
        </authorList>
    </citation>
    <scope>NUCLEOTIDE SEQUENCE</scope>
    <source>
        <strain evidence="1">PL_HMW_Pooled</strain>
        <tissue evidence="1">Head</tissue>
    </source>
</reference>
<comment type="caution">
    <text evidence="1">The sequence shown here is derived from an EMBL/GenBank/DDBJ whole genome shotgun (WGS) entry which is preliminary data.</text>
</comment>
<name>A0AAE1HMF9_9NEOP</name>
<accession>A0AAE1HMF9</accession>
<gene>
    <name evidence="1" type="ORF">KUF71_002362</name>
</gene>
<evidence type="ECO:0000313" key="1">
    <source>
        <dbReference type="EMBL" id="KAK3924032.1"/>
    </source>
</evidence>
<feature type="non-terminal residue" evidence="1">
    <location>
        <position position="1"/>
    </location>
</feature>
<keyword evidence="1" id="KW-0696">RNA-directed RNA polymerase</keyword>
<keyword evidence="2" id="KW-1185">Reference proteome</keyword>
<protein>
    <submittedName>
        <fullName evidence="1">RNA-directed RNA polymerase L</fullName>
    </submittedName>
</protein>
<evidence type="ECO:0000313" key="2">
    <source>
        <dbReference type="Proteomes" id="UP001219518"/>
    </source>
</evidence>
<dbReference type="EMBL" id="JAHWGI010001161">
    <property type="protein sequence ID" value="KAK3924032.1"/>
    <property type="molecule type" value="Genomic_DNA"/>
</dbReference>
<dbReference type="GO" id="GO:0003968">
    <property type="term" value="F:RNA-directed RNA polymerase activity"/>
    <property type="evidence" value="ECO:0007669"/>
    <property type="project" value="UniProtKB-KW"/>
</dbReference>
<dbReference type="AlphaFoldDB" id="A0AAE1HMF9"/>
<sequence>VTPKIIIDDQEVAYCRSVKNLGLTIDCTLTWKEQVQLSVNIVFASLAQAKRNMGCMPLAIRKKLVQAIIMPTLEYCLSVMTNISAENMNTLQKAQNACIGFIFKTRRDEHITPYFIELNWLKLRDRQRIAILNLIWKTVKFKNPAYLYEMLSFAEEERKRMLRSDNNCLRVHVHRTKMYDRSFCVVATRIFNEYGLQKTLHKATNQFVKKTSCENYAKKLLLRPHPTAMY</sequence>
<organism evidence="1 2">
    <name type="scientific">Frankliniella fusca</name>
    <dbReference type="NCBI Taxonomy" id="407009"/>
    <lineage>
        <taxon>Eukaryota</taxon>
        <taxon>Metazoa</taxon>
        <taxon>Ecdysozoa</taxon>
        <taxon>Arthropoda</taxon>
        <taxon>Hexapoda</taxon>
        <taxon>Insecta</taxon>
        <taxon>Pterygota</taxon>
        <taxon>Neoptera</taxon>
        <taxon>Paraneoptera</taxon>
        <taxon>Thysanoptera</taxon>
        <taxon>Terebrantia</taxon>
        <taxon>Thripoidea</taxon>
        <taxon>Thripidae</taxon>
        <taxon>Frankliniella</taxon>
    </lineage>
</organism>
<dbReference type="Proteomes" id="UP001219518">
    <property type="component" value="Unassembled WGS sequence"/>
</dbReference>
<keyword evidence="1" id="KW-0548">Nucleotidyltransferase</keyword>
<keyword evidence="1" id="KW-0808">Transferase</keyword>
<proteinExistence type="predicted"/>